<evidence type="ECO:0000259" key="3">
    <source>
        <dbReference type="PROSITE" id="PS50943"/>
    </source>
</evidence>
<feature type="domain" description="HTH cro/C1-type" evidence="3">
    <location>
        <begin position="11"/>
        <end position="65"/>
    </location>
</feature>
<dbReference type="Proteomes" id="UP000598467">
    <property type="component" value="Unassembled WGS sequence"/>
</dbReference>
<dbReference type="SUPFAM" id="SSF47413">
    <property type="entry name" value="lambda repressor-like DNA-binding domains"/>
    <property type="match status" value="1"/>
</dbReference>
<dbReference type="InterPro" id="IPR010982">
    <property type="entry name" value="Lambda_DNA-bd_dom_sf"/>
</dbReference>
<dbReference type="GO" id="GO:0003677">
    <property type="term" value="F:DNA binding"/>
    <property type="evidence" value="ECO:0007669"/>
    <property type="project" value="UniProtKB-KW"/>
</dbReference>
<dbReference type="PROSITE" id="PS50943">
    <property type="entry name" value="HTH_CROC1"/>
    <property type="match status" value="1"/>
</dbReference>
<dbReference type="AlphaFoldDB" id="A0A926NUU6"/>
<evidence type="ECO:0000313" key="4">
    <source>
        <dbReference type="EMBL" id="MBD1547812.1"/>
    </source>
</evidence>
<dbReference type="EMBL" id="JABFCZ010000017">
    <property type="protein sequence ID" value="MBD1547812.1"/>
    <property type="molecule type" value="Genomic_DNA"/>
</dbReference>
<reference evidence="4" key="1">
    <citation type="submission" date="2020-05" db="EMBL/GenBank/DDBJ databases">
        <title>Identification of trans-AT polyketide cluster in two marine bacteria, producers of a novel glutaramide-containing polyketide sesbanimide D and analogs.</title>
        <authorList>
            <person name="Kacar D."/>
            <person name="Rodriguez P."/>
            <person name="Canedo L."/>
            <person name="Gonzalez E."/>
            <person name="Galan B."/>
            <person name="De La Calle F."/>
            <person name="Garcia J.L."/>
        </authorList>
    </citation>
    <scope>NUCLEOTIDE SEQUENCE</scope>
    <source>
        <strain evidence="4">PHM038</strain>
    </source>
</reference>
<proteinExistence type="predicted"/>
<keyword evidence="1" id="KW-0238">DNA-binding</keyword>
<dbReference type="InterPro" id="IPR001387">
    <property type="entry name" value="Cro/C1-type_HTH"/>
</dbReference>
<dbReference type="InterPro" id="IPR050807">
    <property type="entry name" value="TransReg_Diox_bact_type"/>
</dbReference>
<accession>A0A926NUU6</accession>
<feature type="compositionally biased region" description="Basic and acidic residues" evidence="2">
    <location>
        <begin position="76"/>
        <end position="85"/>
    </location>
</feature>
<evidence type="ECO:0000313" key="5">
    <source>
        <dbReference type="Proteomes" id="UP000598467"/>
    </source>
</evidence>
<dbReference type="Gene3D" id="1.10.260.40">
    <property type="entry name" value="lambda repressor-like DNA-binding domains"/>
    <property type="match status" value="1"/>
</dbReference>
<feature type="region of interest" description="Disordered" evidence="2">
    <location>
        <begin position="73"/>
        <end position="106"/>
    </location>
</feature>
<dbReference type="CDD" id="cd00093">
    <property type="entry name" value="HTH_XRE"/>
    <property type="match status" value="1"/>
</dbReference>
<organism evidence="4 5">
    <name type="scientific">Roseibium aggregatum</name>
    <dbReference type="NCBI Taxonomy" id="187304"/>
    <lineage>
        <taxon>Bacteria</taxon>
        <taxon>Pseudomonadati</taxon>
        <taxon>Pseudomonadota</taxon>
        <taxon>Alphaproteobacteria</taxon>
        <taxon>Hyphomicrobiales</taxon>
        <taxon>Stappiaceae</taxon>
        <taxon>Roseibium</taxon>
    </lineage>
</organism>
<dbReference type="GO" id="GO:0005829">
    <property type="term" value="C:cytosol"/>
    <property type="evidence" value="ECO:0007669"/>
    <property type="project" value="TreeGrafter"/>
</dbReference>
<gene>
    <name evidence="4" type="ORF">HK439_16210</name>
</gene>
<feature type="compositionally biased region" description="Basic residues" evidence="2">
    <location>
        <begin position="95"/>
        <end position="106"/>
    </location>
</feature>
<dbReference type="Pfam" id="PF01381">
    <property type="entry name" value="HTH_3"/>
    <property type="match status" value="1"/>
</dbReference>
<dbReference type="GO" id="GO:0003700">
    <property type="term" value="F:DNA-binding transcription factor activity"/>
    <property type="evidence" value="ECO:0007669"/>
    <property type="project" value="TreeGrafter"/>
</dbReference>
<dbReference type="PANTHER" id="PTHR46797">
    <property type="entry name" value="HTH-TYPE TRANSCRIPTIONAL REGULATOR"/>
    <property type="match status" value="1"/>
</dbReference>
<sequence>MDVRVVVGLNVQRLRRERDISQEDLSLRSGCTRGYLSGIENGRRNPTILFLASLAQVLGTDILEFFVKPMKAKAHGNPDKGDRADASVVTFGKSANKRKSARRSTR</sequence>
<dbReference type="PANTHER" id="PTHR46797:SF1">
    <property type="entry name" value="METHYLPHOSPHONATE SYNTHASE"/>
    <property type="match status" value="1"/>
</dbReference>
<comment type="caution">
    <text evidence="4">The sequence shown here is derived from an EMBL/GenBank/DDBJ whole genome shotgun (WGS) entry which is preliminary data.</text>
</comment>
<evidence type="ECO:0000256" key="1">
    <source>
        <dbReference type="ARBA" id="ARBA00023125"/>
    </source>
</evidence>
<name>A0A926NUU6_9HYPH</name>
<dbReference type="SMART" id="SM00530">
    <property type="entry name" value="HTH_XRE"/>
    <property type="match status" value="1"/>
</dbReference>
<evidence type="ECO:0000256" key="2">
    <source>
        <dbReference type="SAM" id="MobiDB-lite"/>
    </source>
</evidence>
<protein>
    <submittedName>
        <fullName evidence="4">Helix-turn-helix transcriptional regulator</fullName>
    </submittedName>
</protein>